<reference evidence="1" key="1">
    <citation type="submission" date="2018-02" db="EMBL/GenBank/DDBJ databases">
        <title>Rhizophora mucronata_Transcriptome.</title>
        <authorList>
            <person name="Meera S.P."/>
            <person name="Sreeshan A."/>
            <person name="Augustine A."/>
        </authorList>
    </citation>
    <scope>NUCLEOTIDE SEQUENCE</scope>
    <source>
        <tissue evidence="1">Leaf</tissue>
    </source>
</reference>
<dbReference type="EMBL" id="GGEC01006743">
    <property type="protein sequence ID" value="MBW87226.1"/>
    <property type="molecule type" value="Transcribed_RNA"/>
</dbReference>
<name>A0A2P2J161_RHIMU</name>
<sequence length="39" mass="4426">MSCQLVSQQSKEDFPLKPFNTATDVTLKFSSLIVYSMQL</sequence>
<protein>
    <submittedName>
        <fullName evidence="1">Uncharacterized protein</fullName>
    </submittedName>
</protein>
<accession>A0A2P2J161</accession>
<evidence type="ECO:0000313" key="1">
    <source>
        <dbReference type="EMBL" id="MBW87226.1"/>
    </source>
</evidence>
<dbReference type="AlphaFoldDB" id="A0A2P2J161"/>
<proteinExistence type="predicted"/>
<organism evidence="1">
    <name type="scientific">Rhizophora mucronata</name>
    <name type="common">Asiatic mangrove</name>
    <dbReference type="NCBI Taxonomy" id="61149"/>
    <lineage>
        <taxon>Eukaryota</taxon>
        <taxon>Viridiplantae</taxon>
        <taxon>Streptophyta</taxon>
        <taxon>Embryophyta</taxon>
        <taxon>Tracheophyta</taxon>
        <taxon>Spermatophyta</taxon>
        <taxon>Magnoliopsida</taxon>
        <taxon>eudicotyledons</taxon>
        <taxon>Gunneridae</taxon>
        <taxon>Pentapetalae</taxon>
        <taxon>rosids</taxon>
        <taxon>fabids</taxon>
        <taxon>Malpighiales</taxon>
        <taxon>Rhizophoraceae</taxon>
        <taxon>Rhizophora</taxon>
    </lineage>
</organism>